<dbReference type="Proteomes" id="UP000242412">
    <property type="component" value="Unassembled WGS sequence"/>
</dbReference>
<feature type="domain" description="Glycosyl transferase family 1" evidence="1">
    <location>
        <begin position="189"/>
        <end position="342"/>
    </location>
</feature>
<dbReference type="SUPFAM" id="SSF53756">
    <property type="entry name" value="UDP-Glycosyltransferase/glycogen phosphorylase"/>
    <property type="match status" value="1"/>
</dbReference>
<dbReference type="PANTHER" id="PTHR45947">
    <property type="entry name" value="SULFOQUINOVOSYL TRANSFERASE SQD2"/>
    <property type="match status" value="1"/>
</dbReference>
<organism evidence="3 4">
    <name type="scientific">Haemophilus parainfluenzae</name>
    <dbReference type="NCBI Taxonomy" id="729"/>
    <lineage>
        <taxon>Bacteria</taxon>
        <taxon>Pseudomonadati</taxon>
        <taxon>Pseudomonadota</taxon>
        <taxon>Gammaproteobacteria</taxon>
        <taxon>Pasteurellales</taxon>
        <taxon>Pasteurellaceae</taxon>
        <taxon>Haemophilus</taxon>
    </lineage>
</organism>
<dbReference type="GO" id="GO:0016757">
    <property type="term" value="F:glycosyltransferase activity"/>
    <property type="evidence" value="ECO:0007669"/>
    <property type="project" value="InterPro"/>
</dbReference>
<dbReference type="AlphaFoldDB" id="A0AB36IP19"/>
<evidence type="ECO:0000313" key="4">
    <source>
        <dbReference type="Proteomes" id="UP000242412"/>
    </source>
</evidence>
<comment type="caution">
    <text evidence="3">The sequence shown here is derived from an EMBL/GenBank/DDBJ whole genome shotgun (WGS) entry which is preliminary data.</text>
</comment>
<evidence type="ECO:0000259" key="1">
    <source>
        <dbReference type="Pfam" id="PF00534"/>
    </source>
</evidence>
<dbReference type="Pfam" id="PF13439">
    <property type="entry name" value="Glyco_transf_4"/>
    <property type="match status" value="1"/>
</dbReference>
<dbReference type="RefSeq" id="WP_075875654.1">
    <property type="nucleotide sequence ID" value="NZ_MPJJ01000007.1"/>
</dbReference>
<dbReference type="InterPro" id="IPR028098">
    <property type="entry name" value="Glyco_trans_4-like_N"/>
</dbReference>
<protein>
    <recommendedName>
        <fullName evidence="5">Glycosyltransferase</fullName>
    </recommendedName>
</protein>
<reference evidence="3 4" key="1">
    <citation type="submission" date="2016-11" db="EMBL/GenBank/DDBJ databases">
        <title>Simultaneous identification of Haemophilus influenzae and Haemophilus haemolyticus using TaqMan real-time PCR.</title>
        <authorList>
            <person name="Price E.P."/>
            <person name="Sarovich D.S."/>
            <person name="Harris T.M."/>
            <person name="Spargo J.C."/>
            <person name="Nosworthy E."/>
            <person name="Beissbarth J."/>
            <person name="Chang A.B."/>
            <person name="Smith-Vaughan H.C."/>
        </authorList>
    </citation>
    <scope>NUCLEOTIDE SEQUENCE [LARGE SCALE GENOMIC DNA]</scope>
    <source>
        <strain evidence="3 4">60884 B Hi-2</strain>
    </source>
</reference>
<dbReference type="PANTHER" id="PTHR45947:SF3">
    <property type="entry name" value="SULFOQUINOVOSYL TRANSFERASE SQD2"/>
    <property type="match status" value="1"/>
</dbReference>
<accession>A0AB36IP19</accession>
<name>A0AB36IP19_HAEPA</name>
<gene>
    <name evidence="3" type="ORF">BSO15_05815</name>
</gene>
<evidence type="ECO:0000259" key="2">
    <source>
        <dbReference type="Pfam" id="PF13439"/>
    </source>
</evidence>
<dbReference type="InterPro" id="IPR050194">
    <property type="entry name" value="Glycosyltransferase_grp1"/>
</dbReference>
<proteinExistence type="predicted"/>
<feature type="domain" description="Glycosyltransferase subfamily 4-like N-terminal" evidence="2">
    <location>
        <begin position="15"/>
        <end position="174"/>
    </location>
</feature>
<dbReference type="EMBL" id="MPJJ01000007">
    <property type="protein sequence ID" value="OLV27182.1"/>
    <property type="molecule type" value="Genomic_DNA"/>
</dbReference>
<evidence type="ECO:0008006" key="5">
    <source>
        <dbReference type="Google" id="ProtNLM"/>
    </source>
</evidence>
<evidence type="ECO:0000313" key="3">
    <source>
        <dbReference type="EMBL" id="OLV27182.1"/>
    </source>
</evidence>
<sequence length="371" mass="43192">MKKISILHLSQVSGGGVEKYIKLFLKYSNNEKFDNYLVAPKLDNYKEYKIKKSFEFNTNQSFSIIQLLKNVFFIRKIFKEIKPDIVYLHSTFAGVIGRLAAVGYNCKVVYNPHSWSFKMDISSIKKLFYKSIEFFLSFFTDKYILISKSEYELAKNICFNNRKLEIIYNGIEINERYNEIKELSDSLSGMYVIGMVGRICEQKNPLFFVEFAKELYKLRKDIFFIIVGDGELKKEIENKIVEYGMEEHFLITGWVNNPKDYIALFDQAVLFSKWEGLCLSIAEYMLARKPILATDIGGINDLIQNNVTGLLINNFNLNDAVISSLKIRENEKLSYNISKNAYDLVIKKFSIDKQMGNIENLFFNMLEKENG</sequence>
<dbReference type="CDD" id="cd03808">
    <property type="entry name" value="GT4_CapM-like"/>
    <property type="match status" value="1"/>
</dbReference>
<dbReference type="Gene3D" id="3.40.50.2000">
    <property type="entry name" value="Glycogen Phosphorylase B"/>
    <property type="match status" value="2"/>
</dbReference>
<dbReference type="Pfam" id="PF00534">
    <property type="entry name" value="Glycos_transf_1"/>
    <property type="match status" value="1"/>
</dbReference>
<dbReference type="InterPro" id="IPR001296">
    <property type="entry name" value="Glyco_trans_1"/>
</dbReference>